<sequence length="220" mass="24903">MTNFTIKIVSDNVCPWCYIGKKKLDRAIELYRKVYPGGKEDTFTLFWSPFYLDETSPKQGVPILERFTQRFGAERAAGFQERLRNIGTQEGISFSFAGKLGNTRDSHRLIQLGKTKGSDVENRIVMELFRDYFEGTGDITSHETLIGVGVKAGIDQEEVKEWLEMGKGGEEVDAEVQEAKSKGIRGVPHYTIQGKYEVDGAQDPQDFMEVFAKVKDEEQV</sequence>
<dbReference type="Pfam" id="PF01323">
    <property type="entry name" value="DSBA"/>
    <property type="match status" value="1"/>
</dbReference>
<evidence type="ECO:0000259" key="1">
    <source>
        <dbReference type="Pfam" id="PF01323"/>
    </source>
</evidence>
<feature type="domain" description="DSBA-like thioredoxin" evidence="1">
    <location>
        <begin position="5"/>
        <end position="209"/>
    </location>
</feature>
<dbReference type="Gene3D" id="3.40.30.10">
    <property type="entry name" value="Glutaredoxin"/>
    <property type="match status" value="1"/>
</dbReference>
<dbReference type="InterPro" id="IPR001853">
    <property type="entry name" value="DSBA-like_thioredoxin_dom"/>
</dbReference>
<dbReference type="PANTHER" id="PTHR13887:SF41">
    <property type="entry name" value="THIOREDOXIN SUPERFAMILY PROTEIN"/>
    <property type="match status" value="1"/>
</dbReference>
<dbReference type="AlphaFoldDB" id="A0AAN6S7U4"/>
<dbReference type="Proteomes" id="UP001303473">
    <property type="component" value="Unassembled WGS sequence"/>
</dbReference>
<keyword evidence="3" id="KW-1185">Reference proteome</keyword>
<evidence type="ECO:0000313" key="3">
    <source>
        <dbReference type="Proteomes" id="UP001303473"/>
    </source>
</evidence>
<reference evidence="3" key="1">
    <citation type="journal article" date="2023" name="Mol. Phylogenet. Evol.">
        <title>Genome-scale phylogeny and comparative genomics of the fungal order Sordariales.</title>
        <authorList>
            <person name="Hensen N."/>
            <person name="Bonometti L."/>
            <person name="Westerberg I."/>
            <person name="Brannstrom I.O."/>
            <person name="Guillou S."/>
            <person name="Cros-Aarteil S."/>
            <person name="Calhoun S."/>
            <person name="Haridas S."/>
            <person name="Kuo A."/>
            <person name="Mondo S."/>
            <person name="Pangilinan J."/>
            <person name="Riley R."/>
            <person name="LaButti K."/>
            <person name="Andreopoulos B."/>
            <person name="Lipzen A."/>
            <person name="Chen C."/>
            <person name="Yan M."/>
            <person name="Daum C."/>
            <person name="Ng V."/>
            <person name="Clum A."/>
            <person name="Steindorff A."/>
            <person name="Ohm R.A."/>
            <person name="Martin F."/>
            <person name="Silar P."/>
            <person name="Natvig D.O."/>
            <person name="Lalanne C."/>
            <person name="Gautier V."/>
            <person name="Ament-Velasquez S.L."/>
            <person name="Kruys A."/>
            <person name="Hutchinson M.I."/>
            <person name="Powell A.J."/>
            <person name="Barry K."/>
            <person name="Miller A.N."/>
            <person name="Grigoriev I.V."/>
            <person name="Debuchy R."/>
            <person name="Gladieux P."/>
            <person name="Hiltunen Thoren M."/>
            <person name="Johannesson H."/>
        </authorList>
    </citation>
    <scope>NUCLEOTIDE SEQUENCE [LARGE SCALE GENOMIC DNA]</scope>
    <source>
        <strain evidence="3">CBS 340.73</strain>
    </source>
</reference>
<protein>
    <submittedName>
        <fullName evidence="2">DSBA oxidoreductase</fullName>
    </submittedName>
</protein>
<comment type="caution">
    <text evidence="2">The sequence shown here is derived from an EMBL/GenBank/DDBJ whole genome shotgun (WGS) entry which is preliminary data.</text>
</comment>
<dbReference type="GO" id="GO:0016491">
    <property type="term" value="F:oxidoreductase activity"/>
    <property type="evidence" value="ECO:0007669"/>
    <property type="project" value="InterPro"/>
</dbReference>
<gene>
    <name evidence="2" type="ORF">QBC46DRAFT_376807</name>
</gene>
<dbReference type="SUPFAM" id="SSF52833">
    <property type="entry name" value="Thioredoxin-like"/>
    <property type="match status" value="1"/>
</dbReference>
<dbReference type="EMBL" id="MU853764">
    <property type="protein sequence ID" value="KAK3943684.1"/>
    <property type="molecule type" value="Genomic_DNA"/>
</dbReference>
<organism evidence="2 3">
    <name type="scientific">Diplogelasinospora grovesii</name>
    <dbReference type="NCBI Taxonomy" id="303347"/>
    <lineage>
        <taxon>Eukaryota</taxon>
        <taxon>Fungi</taxon>
        <taxon>Dikarya</taxon>
        <taxon>Ascomycota</taxon>
        <taxon>Pezizomycotina</taxon>
        <taxon>Sordariomycetes</taxon>
        <taxon>Sordariomycetidae</taxon>
        <taxon>Sordariales</taxon>
        <taxon>Diplogelasinosporaceae</taxon>
        <taxon>Diplogelasinospora</taxon>
    </lineage>
</organism>
<dbReference type="PANTHER" id="PTHR13887">
    <property type="entry name" value="GLUTATHIONE S-TRANSFERASE KAPPA"/>
    <property type="match status" value="1"/>
</dbReference>
<proteinExistence type="predicted"/>
<name>A0AAN6S7U4_9PEZI</name>
<evidence type="ECO:0000313" key="2">
    <source>
        <dbReference type="EMBL" id="KAK3943684.1"/>
    </source>
</evidence>
<accession>A0AAN6S7U4</accession>
<dbReference type="InterPro" id="IPR036249">
    <property type="entry name" value="Thioredoxin-like_sf"/>
</dbReference>
<dbReference type="CDD" id="cd03024">
    <property type="entry name" value="DsbA_FrnE"/>
    <property type="match status" value="1"/>
</dbReference>